<protein>
    <submittedName>
        <fullName evidence="1">Uncharacterized protein</fullName>
    </submittedName>
</protein>
<dbReference type="AlphaFoldDB" id="A0A8J6XZ26"/>
<evidence type="ECO:0000313" key="1">
    <source>
        <dbReference type="EMBL" id="MBD3867014.1"/>
    </source>
</evidence>
<organism evidence="1 2">
    <name type="scientific">Candidatus Polarisedimenticola svalbardensis</name>
    <dbReference type="NCBI Taxonomy" id="2886004"/>
    <lineage>
        <taxon>Bacteria</taxon>
        <taxon>Pseudomonadati</taxon>
        <taxon>Acidobacteriota</taxon>
        <taxon>Candidatus Polarisedimenticolia</taxon>
        <taxon>Candidatus Polarisedimenticolales</taxon>
        <taxon>Candidatus Polarisedimenticolaceae</taxon>
        <taxon>Candidatus Polarisedimenticola</taxon>
    </lineage>
</organism>
<evidence type="ECO:0000313" key="2">
    <source>
        <dbReference type="Proteomes" id="UP000648239"/>
    </source>
</evidence>
<reference evidence="1 2" key="1">
    <citation type="submission" date="2020-08" db="EMBL/GenBank/DDBJ databases">
        <title>Acidobacteriota in marine sediments use diverse sulfur dissimilation pathways.</title>
        <authorList>
            <person name="Wasmund K."/>
        </authorList>
    </citation>
    <scope>NUCLEOTIDE SEQUENCE [LARGE SCALE GENOMIC DNA]</scope>
    <source>
        <strain evidence="1">MAG AM4</strain>
    </source>
</reference>
<proteinExistence type="predicted"/>
<dbReference type="EMBL" id="JACXWD010000005">
    <property type="protein sequence ID" value="MBD3867014.1"/>
    <property type="molecule type" value="Genomic_DNA"/>
</dbReference>
<name>A0A8J6XZ26_9BACT</name>
<dbReference type="Proteomes" id="UP000648239">
    <property type="component" value="Unassembled WGS sequence"/>
</dbReference>
<gene>
    <name evidence="1" type="ORF">IFK94_02725</name>
</gene>
<accession>A0A8J6XZ26</accession>
<comment type="caution">
    <text evidence="1">The sequence shown here is derived from an EMBL/GenBank/DDBJ whole genome shotgun (WGS) entry which is preliminary data.</text>
</comment>
<sequence>MAALWAAPAFSRSLYVWRPAAAMTDGRVRDGVTDFEEQKRLIRFCTDSAVAVDRLYFLLDPKDVDTGSLSTLLRQANEAGIQVYAVPRGSIQEDWIRPFRTRQPADHQVVLDWVSWIHRFNDGRTEPGFTGINLDIEPHRASPVGGKPLWKKKRKGLSDSKTNKRIARAYLDLLDRVSSAKKKLTLAVTIPAWYDGNSQPKLFRLTAGGKRKTWANHIQDRVDFVALMGYTDAREEGGKDRLLRHVAGEIAYGPTEVLMETSRQGRSGKGHTLYEEGEKALLKLERLLQKKFGRQPNFLGTGVHHYRDAYGSGRRKWPAHSQ</sequence>